<dbReference type="SMART" id="SM00116">
    <property type="entry name" value="CBS"/>
    <property type="match status" value="2"/>
</dbReference>
<dbReference type="PANTHER" id="PTHR43080">
    <property type="entry name" value="CBS DOMAIN-CONTAINING PROTEIN CBSX3, MITOCHONDRIAL"/>
    <property type="match status" value="1"/>
</dbReference>
<evidence type="ECO:0000313" key="5">
    <source>
        <dbReference type="Proteomes" id="UP000606172"/>
    </source>
</evidence>
<proteinExistence type="predicted"/>
<keyword evidence="4" id="KW-0808">Transferase</keyword>
<evidence type="ECO:0000313" key="4">
    <source>
        <dbReference type="EMBL" id="GII95904.1"/>
    </source>
</evidence>
<keyword evidence="5" id="KW-1185">Reference proteome</keyword>
<name>A0A919RPP4_9ACTN</name>
<dbReference type="InterPro" id="IPR046342">
    <property type="entry name" value="CBS_dom_sf"/>
</dbReference>
<evidence type="ECO:0000259" key="3">
    <source>
        <dbReference type="PROSITE" id="PS51371"/>
    </source>
</evidence>
<dbReference type="SUPFAM" id="SSF54631">
    <property type="entry name" value="CBS-domain pair"/>
    <property type="match status" value="1"/>
</dbReference>
<dbReference type="AlphaFoldDB" id="A0A919RPP4"/>
<keyword evidence="4" id="KW-0418">Kinase</keyword>
<dbReference type="InterPro" id="IPR000644">
    <property type="entry name" value="CBS_dom"/>
</dbReference>
<evidence type="ECO:0000256" key="2">
    <source>
        <dbReference type="PROSITE-ProRule" id="PRU00703"/>
    </source>
</evidence>
<reference evidence="4" key="1">
    <citation type="submission" date="2021-01" db="EMBL/GenBank/DDBJ databases">
        <title>Whole genome shotgun sequence of Sinosporangium siamense NBRC 109515.</title>
        <authorList>
            <person name="Komaki H."/>
            <person name="Tamura T."/>
        </authorList>
    </citation>
    <scope>NUCLEOTIDE SEQUENCE</scope>
    <source>
        <strain evidence="4">NBRC 109515</strain>
    </source>
</reference>
<dbReference type="PROSITE" id="PS51371">
    <property type="entry name" value="CBS"/>
    <property type="match status" value="1"/>
</dbReference>
<dbReference type="CDD" id="cd17788">
    <property type="entry name" value="CBS_pair_bac"/>
    <property type="match status" value="1"/>
</dbReference>
<dbReference type="InterPro" id="IPR051257">
    <property type="entry name" value="Diverse_CBS-Domain"/>
</dbReference>
<organism evidence="4 5">
    <name type="scientific">Sinosporangium siamense</name>
    <dbReference type="NCBI Taxonomy" id="1367973"/>
    <lineage>
        <taxon>Bacteria</taxon>
        <taxon>Bacillati</taxon>
        <taxon>Actinomycetota</taxon>
        <taxon>Actinomycetes</taxon>
        <taxon>Streptosporangiales</taxon>
        <taxon>Streptosporangiaceae</taxon>
        <taxon>Sinosporangium</taxon>
    </lineage>
</organism>
<gene>
    <name evidence="4" type="ORF">Ssi02_61350</name>
</gene>
<dbReference type="Gene3D" id="3.10.580.10">
    <property type="entry name" value="CBS-domain"/>
    <property type="match status" value="1"/>
</dbReference>
<comment type="caution">
    <text evidence="4">The sequence shown here is derived from an EMBL/GenBank/DDBJ whole genome shotgun (WGS) entry which is preliminary data.</text>
</comment>
<protein>
    <submittedName>
        <fullName evidence="4">Histidine kinase</fullName>
    </submittedName>
</protein>
<dbReference type="PANTHER" id="PTHR43080:SF2">
    <property type="entry name" value="CBS DOMAIN-CONTAINING PROTEIN"/>
    <property type="match status" value="1"/>
</dbReference>
<dbReference type="EMBL" id="BOOW01000039">
    <property type="protein sequence ID" value="GII95904.1"/>
    <property type="molecule type" value="Genomic_DNA"/>
</dbReference>
<accession>A0A919RPP4</accession>
<dbReference type="Proteomes" id="UP000606172">
    <property type="component" value="Unassembled WGS sequence"/>
</dbReference>
<dbReference type="GO" id="GO:0016301">
    <property type="term" value="F:kinase activity"/>
    <property type="evidence" value="ECO:0007669"/>
    <property type="project" value="UniProtKB-KW"/>
</dbReference>
<dbReference type="Pfam" id="PF00571">
    <property type="entry name" value="CBS"/>
    <property type="match status" value="1"/>
</dbReference>
<keyword evidence="1 2" id="KW-0129">CBS domain</keyword>
<evidence type="ECO:0000256" key="1">
    <source>
        <dbReference type="ARBA" id="ARBA00023122"/>
    </source>
</evidence>
<feature type="domain" description="CBS" evidence="3">
    <location>
        <begin position="109"/>
        <end position="168"/>
    </location>
</feature>
<sequence length="168" mass="17852">MTALTTTINSDQQDGAMQARDIAVNLPTVTVRDPVAKAVRVMALGRQPGLIVVDEAGRPHTVLPGTQVLRLAIPESFQADPALCRAIDEAHADLFWQELGNLTVGDCLPDPPAKPVLVKPDANLLEVAALMARMRSPLVAVVDRDRVLLGAITLERLLTSLAVVGPGD</sequence>